<dbReference type="GeneID" id="63719044"/>
<dbReference type="Proteomes" id="UP000076580">
    <property type="component" value="Chromosome 03"/>
</dbReference>
<dbReference type="AlphaFoldDB" id="A0A151GBL1"/>
<organism evidence="2 3">
    <name type="scientific">Drechmeria coniospora</name>
    <name type="common">Nematophagous fungus</name>
    <name type="synonym">Meria coniospora</name>
    <dbReference type="NCBI Taxonomy" id="98403"/>
    <lineage>
        <taxon>Eukaryota</taxon>
        <taxon>Fungi</taxon>
        <taxon>Dikarya</taxon>
        <taxon>Ascomycota</taxon>
        <taxon>Pezizomycotina</taxon>
        <taxon>Sordariomycetes</taxon>
        <taxon>Hypocreomycetidae</taxon>
        <taxon>Hypocreales</taxon>
        <taxon>Ophiocordycipitaceae</taxon>
        <taxon>Drechmeria</taxon>
    </lineage>
</organism>
<evidence type="ECO:0000313" key="3">
    <source>
        <dbReference type="Proteomes" id="UP000076580"/>
    </source>
</evidence>
<dbReference type="InParanoid" id="A0A151GBL1"/>
<accession>A0A151GBL1</accession>
<dbReference type="RefSeq" id="XP_040653795.1">
    <property type="nucleotide sequence ID" value="XM_040803691.1"/>
</dbReference>
<comment type="caution">
    <text evidence="2">The sequence shown here is derived from an EMBL/GenBank/DDBJ whole genome shotgun (WGS) entry which is preliminary data.</text>
</comment>
<gene>
    <name evidence="2" type="ORF">DCS_06401</name>
</gene>
<evidence type="ECO:0000256" key="1">
    <source>
        <dbReference type="SAM" id="MobiDB-lite"/>
    </source>
</evidence>
<name>A0A151GBL1_DRECN</name>
<feature type="region of interest" description="Disordered" evidence="1">
    <location>
        <begin position="119"/>
        <end position="143"/>
    </location>
</feature>
<keyword evidence="3" id="KW-1185">Reference proteome</keyword>
<evidence type="ECO:0000313" key="2">
    <source>
        <dbReference type="EMBL" id="KYK54443.1"/>
    </source>
</evidence>
<dbReference type="EMBL" id="LAYC01000003">
    <property type="protein sequence ID" value="KYK54443.1"/>
    <property type="molecule type" value="Genomic_DNA"/>
</dbReference>
<reference evidence="2 3" key="1">
    <citation type="journal article" date="2016" name="Sci. Rep.">
        <title>Insights into Adaptations to a Near-Obligate Nematode Endoparasitic Lifestyle from the Finished Genome of Drechmeria coniospora.</title>
        <authorList>
            <person name="Zhang L."/>
            <person name="Zhou Z."/>
            <person name="Guo Q."/>
            <person name="Fokkens L."/>
            <person name="Miskei M."/>
            <person name="Pocsi I."/>
            <person name="Zhang W."/>
            <person name="Chen M."/>
            <person name="Wang L."/>
            <person name="Sun Y."/>
            <person name="Donzelli B.G."/>
            <person name="Gibson D.M."/>
            <person name="Nelson D.R."/>
            <person name="Luo J.G."/>
            <person name="Rep M."/>
            <person name="Liu H."/>
            <person name="Yang S."/>
            <person name="Wang J."/>
            <person name="Krasnoff S.B."/>
            <person name="Xu Y."/>
            <person name="Molnar I."/>
            <person name="Lin M."/>
        </authorList>
    </citation>
    <scope>NUCLEOTIDE SEQUENCE [LARGE SCALE GENOMIC DNA]</scope>
    <source>
        <strain evidence="2 3">ARSEF 6962</strain>
    </source>
</reference>
<protein>
    <submittedName>
        <fullName evidence="2">Uncharacterized protein</fullName>
    </submittedName>
</protein>
<sequence>MLKHKRMYFVVNAYSHARQGSVIMAAIYTFVAKVDQAVDLLEQRARVALDDGMNSFDIGCTKRPATEDDLIDRPTADSLAAQLDGAHRTTTRMIRRELITIPLRARLLQHGALPRVHLPAGNLSSPTPRESNGYRGNGAGLAR</sequence>
<proteinExistence type="predicted"/>